<sequence>MKAALLASALLLTAATPLFAQSSPEDNDKRPVSAHFYELTPLKPGPGFAASLKLPRGYRASVWASGLGNSRMLAVAPDGAVYVSRRSEADIVRLVDANEDGRADGPPTIIVNRPGLHGLTIHDGQLYFMTAREVFRAPLRADGGIGAVETLIDDLPDAGQHLNRTLAVGPDRMLYISVGSTCNACDESSQENATLLRASLDGKTRAIWSSGLRNTIGFGWHPVTGELWGWDQGIDWLGNDLQREEVNRLERGGRYGWPYIFEKGERNPQDEPPGGLTAAQWATSSTNPALLHVAHSAGMQWAFHPGGGFGPDVAGDAFVALRGSWNRKPASGYELARVRYDASGRPTRIEPFVSGFMSRDGTGHYGRPCGVAIMRDGSILMSDDANGIIYRITYDGATGQAAPYQPPAQPMLRQAAVGSGVPLALQRPETRERGATSIAVTAAAFRANGAIPREHSEYGLGISPELSWTAVPGARSYAIVTEDPDAADPKPIVHWVAWNVPAGTTRLPAGLQERDRLTGGPLEGIMQGATSRGSVGWQGPRPPKGDRPHRYHFQLLALDRDLDLPLGATRDQVLAAARGHILAAGELVGTYAEPAGGSGR</sequence>
<dbReference type="GO" id="GO:0004860">
    <property type="term" value="F:protein kinase inhibitor activity"/>
    <property type="evidence" value="ECO:0007669"/>
    <property type="project" value="UniProtKB-KW"/>
</dbReference>
<evidence type="ECO:0000313" key="5">
    <source>
        <dbReference type="EMBL" id="MFD1949724.1"/>
    </source>
</evidence>
<dbReference type="InterPro" id="IPR012938">
    <property type="entry name" value="Glc/Sorbosone_DH"/>
</dbReference>
<dbReference type="InterPro" id="IPR005247">
    <property type="entry name" value="YbhB_YbcL/LppC-like"/>
</dbReference>
<keyword evidence="6" id="KW-1185">Reference proteome</keyword>
<evidence type="ECO:0000259" key="3">
    <source>
        <dbReference type="Pfam" id="PF07995"/>
    </source>
</evidence>
<evidence type="ECO:0000256" key="2">
    <source>
        <dbReference type="SAM" id="SignalP"/>
    </source>
</evidence>
<dbReference type="PANTHER" id="PTHR30289">
    <property type="entry name" value="UNCHARACTERIZED PROTEIN YBCL-RELATED"/>
    <property type="match status" value="1"/>
</dbReference>
<dbReference type="Pfam" id="PF07995">
    <property type="entry name" value="GSDH"/>
    <property type="match status" value="1"/>
</dbReference>
<dbReference type="Pfam" id="PF01161">
    <property type="entry name" value="PBP"/>
    <property type="match status" value="1"/>
</dbReference>
<feature type="domain" description="Pyrroloquinoline quinone-dependent pyranose dehydrogenase beta-propeller" evidence="4">
    <location>
        <begin position="282"/>
        <end position="393"/>
    </location>
</feature>
<dbReference type="SUPFAM" id="SSF50952">
    <property type="entry name" value="Soluble quinoprotein glucose dehydrogenase"/>
    <property type="match status" value="1"/>
</dbReference>
<dbReference type="InterPro" id="IPR036610">
    <property type="entry name" value="PEBP-like_sf"/>
</dbReference>
<reference evidence="6" key="1">
    <citation type="journal article" date="2019" name="Int. J. Syst. Evol. Microbiol.">
        <title>The Global Catalogue of Microorganisms (GCM) 10K type strain sequencing project: providing services to taxonomists for standard genome sequencing and annotation.</title>
        <authorList>
            <consortium name="The Broad Institute Genomics Platform"/>
            <consortium name="The Broad Institute Genome Sequencing Center for Infectious Disease"/>
            <person name="Wu L."/>
            <person name="Ma J."/>
        </authorList>
    </citation>
    <scope>NUCLEOTIDE SEQUENCE [LARGE SCALE GENOMIC DNA]</scope>
    <source>
        <strain evidence="6">CGMCC 1.12702</strain>
    </source>
</reference>
<feature type="signal peptide" evidence="2">
    <location>
        <begin position="1"/>
        <end position="20"/>
    </location>
</feature>
<comment type="caution">
    <text evidence="5">The sequence shown here is derived from an EMBL/GenBank/DDBJ whole genome shotgun (WGS) entry which is preliminary data.</text>
</comment>
<evidence type="ECO:0000259" key="4">
    <source>
        <dbReference type="Pfam" id="PF22807"/>
    </source>
</evidence>
<name>A0ABW4TSU4_9SPHN</name>
<dbReference type="NCBIfam" id="TIGR00481">
    <property type="entry name" value="YbhB/YbcL family Raf kinase inhibitor-like protein"/>
    <property type="match status" value="1"/>
</dbReference>
<dbReference type="Gene3D" id="3.90.280.10">
    <property type="entry name" value="PEBP-like"/>
    <property type="match status" value="1"/>
</dbReference>
<dbReference type="SUPFAM" id="SSF49777">
    <property type="entry name" value="PEBP-like"/>
    <property type="match status" value="1"/>
</dbReference>
<keyword evidence="2" id="KW-0732">Signal</keyword>
<feature type="chain" id="PRO_5046126203" evidence="2">
    <location>
        <begin position="21"/>
        <end position="600"/>
    </location>
</feature>
<dbReference type="InterPro" id="IPR011041">
    <property type="entry name" value="Quinoprot_gluc/sorb_DH_b-prop"/>
</dbReference>
<dbReference type="RefSeq" id="WP_380927347.1">
    <property type="nucleotide sequence ID" value="NZ_JBHUGS010000001.1"/>
</dbReference>
<evidence type="ECO:0000256" key="1">
    <source>
        <dbReference type="SAM" id="MobiDB-lite"/>
    </source>
</evidence>
<dbReference type="CDD" id="cd00865">
    <property type="entry name" value="PEBP_bact_arch"/>
    <property type="match status" value="1"/>
</dbReference>
<dbReference type="EMBL" id="JBHUGS010000001">
    <property type="protein sequence ID" value="MFD1949724.1"/>
    <property type="molecule type" value="Genomic_DNA"/>
</dbReference>
<evidence type="ECO:0000313" key="6">
    <source>
        <dbReference type="Proteomes" id="UP001597400"/>
    </source>
</evidence>
<gene>
    <name evidence="5" type="ORF">ACFSGX_02940</name>
</gene>
<dbReference type="InterPro" id="IPR008914">
    <property type="entry name" value="PEBP"/>
</dbReference>
<proteinExistence type="predicted"/>
<feature type="region of interest" description="Disordered" evidence="1">
    <location>
        <begin position="527"/>
        <end position="546"/>
    </location>
</feature>
<organism evidence="5 6">
    <name type="scientific">Sphingomonas arantia</name>
    <dbReference type="NCBI Taxonomy" id="1460676"/>
    <lineage>
        <taxon>Bacteria</taxon>
        <taxon>Pseudomonadati</taxon>
        <taxon>Pseudomonadota</taxon>
        <taxon>Alphaproteobacteria</taxon>
        <taxon>Sphingomonadales</taxon>
        <taxon>Sphingomonadaceae</taxon>
        <taxon>Sphingomonas</taxon>
    </lineage>
</organism>
<dbReference type="Gene3D" id="2.120.10.30">
    <property type="entry name" value="TolB, C-terminal domain"/>
    <property type="match status" value="1"/>
</dbReference>
<accession>A0ABW4TSU4</accession>
<keyword evidence="5" id="KW-0649">Protein kinase inhibitor</keyword>
<dbReference type="PANTHER" id="PTHR30289:SF1">
    <property type="entry name" value="PEBP (PHOSPHATIDYLETHANOLAMINE-BINDING PROTEIN) FAMILY PROTEIN"/>
    <property type="match status" value="1"/>
</dbReference>
<dbReference type="InterPro" id="IPR011042">
    <property type="entry name" value="6-blade_b-propeller_TolB-like"/>
</dbReference>
<feature type="domain" description="Glucose/Sorbosone dehydrogenase" evidence="3">
    <location>
        <begin position="72"/>
        <end position="266"/>
    </location>
</feature>
<protein>
    <submittedName>
        <fullName evidence="5">YbhB/YbcL family Raf kinase inhibitor-like protein</fullName>
    </submittedName>
</protein>
<dbReference type="InterPro" id="IPR054539">
    <property type="entry name" value="Beta-prop_PDH"/>
</dbReference>
<dbReference type="Pfam" id="PF22807">
    <property type="entry name" value="TrAA12"/>
    <property type="match status" value="1"/>
</dbReference>
<dbReference type="Proteomes" id="UP001597400">
    <property type="component" value="Unassembled WGS sequence"/>
</dbReference>